<gene>
    <name evidence="5" type="ORF">RhiirA5_424265</name>
</gene>
<evidence type="ECO:0000256" key="1">
    <source>
        <dbReference type="ARBA" id="ARBA00000085"/>
    </source>
</evidence>
<dbReference type="AlphaFoldDB" id="A0A2N0P8F2"/>
<dbReference type="GO" id="GO:0000155">
    <property type="term" value="F:phosphorelay sensor kinase activity"/>
    <property type="evidence" value="ECO:0007669"/>
    <property type="project" value="TreeGrafter"/>
</dbReference>
<comment type="catalytic activity">
    <reaction evidence="1">
        <text>ATP + protein L-histidine = ADP + protein N-phospho-L-histidine.</text>
        <dbReference type="EC" id="2.7.13.3"/>
    </reaction>
</comment>
<dbReference type="Gene3D" id="3.40.50.2300">
    <property type="match status" value="1"/>
</dbReference>
<evidence type="ECO:0000256" key="2">
    <source>
        <dbReference type="ARBA" id="ARBA00012438"/>
    </source>
</evidence>
<proteinExistence type="predicted"/>
<dbReference type="PANTHER" id="PTHR43047">
    <property type="entry name" value="TWO-COMPONENT HISTIDINE PROTEIN KINASE"/>
    <property type="match status" value="1"/>
</dbReference>
<comment type="caution">
    <text evidence="5">The sequence shown here is derived from an EMBL/GenBank/DDBJ whole genome shotgun (WGS) entry which is preliminary data.</text>
</comment>
<dbReference type="GO" id="GO:0009927">
    <property type="term" value="F:histidine phosphotransfer kinase activity"/>
    <property type="evidence" value="ECO:0007669"/>
    <property type="project" value="TreeGrafter"/>
</dbReference>
<dbReference type="PANTHER" id="PTHR43047:SF72">
    <property type="entry name" value="OSMOSENSING HISTIDINE PROTEIN KINASE SLN1"/>
    <property type="match status" value="1"/>
</dbReference>
<keyword evidence="4" id="KW-0418">Kinase</keyword>
<name>A0A2N0P8F2_9GLOM</name>
<reference evidence="5 6" key="1">
    <citation type="submission" date="2016-04" db="EMBL/GenBank/DDBJ databases">
        <title>Genome analyses suggest a sexual origin of heterokaryosis in a supposedly ancient asexual fungus.</title>
        <authorList>
            <person name="Ropars J."/>
            <person name="Sedzielewska K."/>
            <person name="Noel J."/>
            <person name="Charron P."/>
            <person name="Farinelli L."/>
            <person name="Marton T."/>
            <person name="Kruger M."/>
            <person name="Pelin A."/>
            <person name="Brachmann A."/>
            <person name="Corradi N."/>
        </authorList>
    </citation>
    <scope>NUCLEOTIDE SEQUENCE [LARGE SCALE GENOMIC DNA]</scope>
    <source>
        <strain evidence="5 6">A5</strain>
    </source>
</reference>
<evidence type="ECO:0000256" key="4">
    <source>
        <dbReference type="ARBA" id="ARBA00022777"/>
    </source>
</evidence>
<dbReference type="VEuPathDB" id="FungiDB:FUN_001192"/>
<sequence>IGVEKFKKALEDDDGEYPNRKGFDIVLMGIQMPVMNGNVATAEIPSEEDKDLAFESGVDGFLTKSVSLKMLEKVLKKWSEKNERSSENSSVGRST</sequence>
<dbReference type="VEuPathDB" id="FungiDB:RhiirA1_537875"/>
<evidence type="ECO:0000256" key="3">
    <source>
        <dbReference type="ARBA" id="ARBA00022679"/>
    </source>
</evidence>
<dbReference type="EMBL" id="LLXJ01001248">
    <property type="protein sequence ID" value="PKC03102.1"/>
    <property type="molecule type" value="Genomic_DNA"/>
</dbReference>
<dbReference type="SUPFAM" id="SSF52172">
    <property type="entry name" value="CheY-like"/>
    <property type="match status" value="1"/>
</dbReference>
<accession>A0A2N0P8F2</accession>
<dbReference type="Proteomes" id="UP000232722">
    <property type="component" value="Unassembled WGS sequence"/>
</dbReference>
<evidence type="ECO:0000313" key="5">
    <source>
        <dbReference type="EMBL" id="PKC03102.1"/>
    </source>
</evidence>
<dbReference type="InterPro" id="IPR011006">
    <property type="entry name" value="CheY-like_superfamily"/>
</dbReference>
<dbReference type="EC" id="2.7.13.3" evidence="2"/>
<protein>
    <recommendedName>
        <fullName evidence="2">histidine kinase</fullName>
        <ecNumber evidence="2">2.7.13.3</ecNumber>
    </recommendedName>
</protein>
<reference evidence="5 6" key="2">
    <citation type="submission" date="2017-09" db="EMBL/GenBank/DDBJ databases">
        <title>Extensive intraspecific genome diversity in a model arbuscular mycorrhizal fungus.</title>
        <authorList>
            <person name="Chen E.C."/>
            <person name="Morin E."/>
            <person name="Beaudet D."/>
            <person name="Noel J."/>
            <person name="Ndikumana S."/>
            <person name="Charron P."/>
            <person name="St-Onge C."/>
            <person name="Giorgi J."/>
            <person name="Grigoriev I.V."/>
            <person name="Roux C."/>
            <person name="Martin F.M."/>
            <person name="Corradi N."/>
        </authorList>
    </citation>
    <scope>NUCLEOTIDE SEQUENCE [LARGE SCALE GENOMIC DNA]</scope>
    <source>
        <strain evidence="5 6">A5</strain>
    </source>
</reference>
<dbReference type="VEuPathDB" id="FungiDB:RhiirFUN_026825"/>
<evidence type="ECO:0000313" key="6">
    <source>
        <dbReference type="Proteomes" id="UP000232722"/>
    </source>
</evidence>
<feature type="non-terminal residue" evidence="5">
    <location>
        <position position="1"/>
    </location>
</feature>
<organism evidence="5 6">
    <name type="scientific">Rhizophagus irregularis</name>
    <dbReference type="NCBI Taxonomy" id="588596"/>
    <lineage>
        <taxon>Eukaryota</taxon>
        <taxon>Fungi</taxon>
        <taxon>Fungi incertae sedis</taxon>
        <taxon>Mucoromycota</taxon>
        <taxon>Glomeromycotina</taxon>
        <taxon>Glomeromycetes</taxon>
        <taxon>Glomerales</taxon>
        <taxon>Glomeraceae</taxon>
        <taxon>Rhizophagus</taxon>
    </lineage>
</organism>
<dbReference type="GO" id="GO:0005886">
    <property type="term" value="C:plasma membrane"/>
    <property type="evidence" value="ECO:0007669"/>
    <property type="project" value="TreeGrafter"/>
</dbReference>
<keyword evidence="3" id="KW-0808">Transferase</keyword>